<reference evidence="1" key="1">
    <citation type="journal article" date="2011" name="Environ. Microbiol.">
        <title>Time-series analyses of Monterey Bay coastal microbial picoplankton using a 'genome proxy' microarray.</title>
        <authorList>
            <person name="Rich V.I."/>
            <person name="Pham V.D."/>
            <person name="Eppley J."/>
            <person name="Shi Y."/>
            <person name="DeLong E.F."/>
        </authorList>
    </citation>
    <scope>NUCLEOTIDE SEQUENCE</scope>
</reference>
<dbReference type="AlphaFoldDB" id="E0XT14"/>
<sequence length="61" mass="6770">MKVGVEWGVGVVLGNRSRKCVLGTRLGYYKARSSRRIIRNQSAGLYPYSPGQRTVSISRLA</sequence>
<evidence type="ECO:0000313" key="1">
    <source>
        <dbReference type="EMBL" id="ADI17555.1"/>
    </source>
</evidence>
<proteinExistence type="predicted"/>
<accession>E0XT14</accession>
<name>E0XT14_9PROT</name>
<dbReference type="EMBL" id="GU474868">
    <property type="protein sequence ID" value="ADI17555.1"/>
    <property type="molecule type" value="Genomic_DNA"/>
</dbReference>
<protein>
    <submittedName>
        <fullName evidence="1">Uncharacterized protein</fullName>
    </submittedName>
</protein>
<organism evidence="1">
    <name type="scientific">uncultured alpha proteobacterium HF0130_06E21</name>
    <dbReference type="NCBI Taxonomy" id="710808"/>
    <lineage>
        <taxon>Bacteria</taxon>
        <taxon>Pseudomonadati</taxon>
        <taxon>Pseudomonadota</taxon>
        <taxon>Alphaproteobacteria</taxon>
        <taxon>environmental samples</taxon>
    </lineage>
</organism>